<name>A0A0E9XU46_ANGAN</name>
<reference evidence="1" key="2">
    <citation type="journal article" date="2015" name="Fish Shellfish Immunol.">
        <title>Early steps in the European eel (Anguilla anguilla)-Vibrio vulnificus interaction in the gills: Role of the RtxA13 toxin.</title>
        <authorList>
            <person name="Callol A."/>
            <person name="Pajuelo D."/>
            <person name="Ebbesson L."/>
            <person name="Teles M."/>
            <person name="MacKenzie S."/>
            <person name="Amaro C."/>
        </authorList>
    </citation>
    <scope>NUCLEOTIDE SEQUENCE</scope>
</reference>
<evidence type="ECO:0000313" key="1">
    <source>
        <dbReference type="EMBL" id="JAI05371.1"/>
    </source>
</evidence>
<proteinExistence type="predicted"/>
<protein>
    <submittedName>
        <fullName evidence="1">Uncharacterized protein</fullName>
    </submittedName>
</protein>
<organism evidence="1">
    <name type="scientific">Anguilla anguilla</name>
    <name type="common">European freshwater eel</name>
    <name type="synonym">Muraena anguilla</name>
    <dbReference type="NCBI Taxonomy" id="7936"/>
    <lineage>
        <taxon>Eukaryota</taxon>
        <taxon>Metazoa</taxon>
        <taxon>Chordata</taxon>
        <taxon>Craniata</taxon>
        <taxon>Vertebrata</taxon>
        <taxon>Euteleostomi</taxon>
        <taxon>Actinopterygii</taxon>
        <taxon>Neopterygii</taxon>
        <taxon>Teleostei</taxon>
        <taxon>Anguilliformes</taxon>
        <taxon>Anguillidae</taxon>
        <taxon>Anguilla</taxon>
    </lineage>
</organism>
<accession>A0A0E9XU46</accession>
<dbReference type="EMBL" id="GBXM01003207">
    <property type="protein sequence ID" value="JAI05371.1"/>
    <property type="molecule type" value="Transcribed_RNA"/>
</dbReference>
<reference evidence="1" key="1">
    <citation type="submission" date="2014-11" db="EMBL/GenBank/DDBJ databases">
        <authorList>
            <person name="Amaro Gonzalez C."/>
        </authorList>
    </citation>
    <scope>NUCLEOTIDE SEQUENCE</scope>
</reference>
<dbReference type="AlphaFoldDB" id="A0A0E9XU46"/>
<sequence>MREVMLSPLTARSNEPLFLMNLYLTFHLPWILMKAFAMERLTPVSGTSPTAVVGSPREVIFIPVMLYLTLPMRDTFTFPDMSGNLMDFSLLCRIAIPICLPYSSPFCVSLTLTPGLTL</sequence>